<feature type="region of interest" description="Disordered" evidence="1">
    <location>
        <begin position="61"/>
        <end position="82"/>
    </location>
</feature>
<keyword evidence="3" id="KW-1185">Reference proteome</keyword>
<protein>
    <submittedName>
        <fullName evidence="2">Uncharacterized protein</fullName>
    </submittedName>
</protein>
<organism evidence="2 3">
    <name type="scientific">Streptomyces turgidiscabies</name>
    <dbReference type="NCBI Taxonomy" id="85558"/>
    <lineage>
        <taxon>Bacteria</taxon>
        <taxon>Bacillati</taxon>
        <taxon>Actinomycetota</taxon>
        <taxon>Actinomycetes</taxon>
        <taxon>Kitasatosporales</taxon>
        <taxon>Streptomycetaceae</taxon>
        <taxon>Streptomyces</taxon>
    </lineage>
</organism>
<gene>
    <name evidence="2" type="ORF">QFZ49_004022</name>
</gene>
<comment type="caution">
    <text evidence="2">The sequence shown here is derived from an EMBL/GenBank/DDBJ whole genome shotgun (WGS) entry which is preliminary data.</text>
</comment>
<proteinExistence type="predicted"/>
<sequence length="82" mass="9354">MVGMCLTAARNGGVILFTAVTDLLYFMRRYPDHDRGFEAAYAVVRRRIHSVLDAIDRPHCPRTTDWPAATPRSSWRRPIPPS</sequence>
<evidence type="ECO:0000256" key="1">
    <source>
        <dbReference type="SAM" id="MobiDB-lite"/>
    </source>
</evidence>
<name>A0ABU0RSH3_9ACTN</name>
<feature type="compositionally biased region" description="Low complexity" evidence="1">
    <location>
        <begin position="71"/>
        <end position="82"/>
    </location>
</feature>
<accession>A0ABU0RSH3</accession>
<reference evidence="2 3" key="1">
    <citation type="submission" date="2023-07" db="EMBL/GenBank/DDBJ databases">
        <title>Comparative genomics of wheat-associated soil bacteria to identify genetic determinants of phenazine resistance.</title>
        <authorList>
            <person name="Mouncey N."/>
        </authorList>
    </citation>
    <scope>NUCLEOTIDE SEQUENCE [LARGE SCALE GENOMIC DNA]</scope>
    <source>
        <strain evidence="2 3">W2I16</strain>
    </source>
</reference>
<dbReference type="Proteomes" id="UP001223072">
    <property type="component" value="Unassembled WGS sequence"/>
</dbReference>
<evidence type="ECO:0000313" key="3">
    <source>
        <dbReference type="Proteomes" id="UP001223072"/>
    </source>
</evidence>
<dbReference type="EMBL" id="JAUSZS010000004">
    <property type="protein sequence ID" value="MDQ0934082.1"/>
    <property type="molecule type" value="Genomic_DNA"/>
</dbReference>
<evidence type="ECO:0000313" key="2">
    <source>
        <dbReference type="EMBL" id="MDQ0934082.1"/>
    </source>
</evidence>